<keyword evidence="2" id="KW-1185">Reference proteome</keyword>
<organism evidence="1 2">
    <name type="scientific">Mycoplasmopsis phocirhinis</name>
    <dbReference type="NCBI Taxonomy" id="142650"/>
    <lineage>
        <taxon>Bacteria</taxon>
        <taxon>Bacillati</taxon>
        <taxon>Mycoplasmatota</taxon>
        <taxon>Mycoplasmoidales</taxon>
        <taxon>Metamycoplasmataceae</taxon>
        <taxon>Mycoplasmopsis</taxon>
    </lineage>
</organism>
<dbReference type="InterPro" id="IPR036397">
    <property type="entry name" value="RNaseH_sf"/>
</dbReference>
<evidence type="ECO:0008006" key="3">
    <source>
        <dbReference type="Google" id="ProtNLM"/>
    </source>
</evidence>
<protein>
    <recommendedName>
        <fullName evidence="3">Integrase catalytic domain-containing protein</fullName>
    </recommendedName>
</protein>
<dbReference type="AlphaFoldDB" id="A0A4P6MLI1"/>
<sequence>MDKLTNYVIQKKWCLDTIITFKHETYKQLANRINKSVSTVRLYKNELKRGNGYIENIEHKNTNNKNAQRYNDEMVLNLGQEYENKKLLASGNNANSSCNSYMSLISYHEKLKTYISYSQMVKRLKQNGFCSAFAYKVGRKEARKARIKLKKKGFGIKYSLDLELKIPKKKEVERKRTRLKYSFGDVVEIDGCTHYFVKNELWTAISSIDVATVKLLSIHFEKNVETLNGHQSNLEKMLNRYGIPSTIITDKRKNFYNNEDSNVVTFKAIKNLGIELITTSNSNGKPHIENAQNFIQMRLPLWFLDNKINTIEQANDAEESILKYLNQIRKSVIEPKVNHFRELNKERLEHFFDLEIARKINNGTVFYNGIHYAPYQNDQRIRVESKFDAKFIIGSDNKLYFRIKNSRYEAKKLQPNDMELYEKFSINKKLPLEVYQVKTLMKTVAAGYTFNQMLDAKIENLFKNKLNWDEQDKKLLKSILKELEDIRLNIRQTIEF</sequence>
<dbReference type="KEGG" id="mphi:EG856_00725"/>
<dbReference type="GO" id="GO:0003676">
    <property type="term" value="F:nucleic acid binding"/>
    <property type="evidence" value="ECO:0007669"/>
    <property type="project" value="InterPro"/>
</dbReference>
<name>A0A4P6MLI1_9BACT</name>
<evidence type="ECO:0000313" key="1">
    <source>
        <dbReference type="EMBL" id="QBF34455.1"/>
    </source>
</evidence>
<proteinExistence type="predicted"/>
<dbReference type="SUPFAM" id="SSF53098">
    <property type="entry name" value="Ribonuclease H-like"/>
    <property type="match status" value="1"/>
</dbReference>
<dbReference type="RefSeq" id="WP_130429233.1">
    <property type="nucleotide sequence ID" value="NZ_CP034841.1"/>
</dbReference>
<dbReference type="Gene3D" id="3.30.420.10">
    <property type="entry name" value="Ribonuclease H-like superfamily/Ribonuclease H"/>
    <property type="match status" value="1"/>
</dbReference>
<dbReference type="OrthoDB" id="398243at2"/>
<evidence type="ECO:0000313" key="2">
    <source>
        <dbReference type="Proteomes" id="UP000289326"/>
    </source>
</evidence>
<dbReference type="InterPro" id="IPR012337">
    <property type="entry name" value="RNaseH-like_sf"/>
</dbReference>
<accession>A0A4P6MLI1</accession>
<dbReference type="Proteomes" id="UP000289326">
    <property type="component" value="Chromosome"/>
</dbReference>
<dbReference type="EMBL" id="CP034841">
    <property type="protein sequence ID" value="QBF34455.1"/>
    <property type="molecule type" value="Genomic_DNA"/>
</dbReference>
<reference evidence="1 2" key="1">
    <citation type="submission" date="2019-01" db="EMBL/GenBank/DDBJ databases">
        <title>Complete sequence and annotation of the Mycoplasma phocirhinis strain 852T genome.</title>
        <authorList>
            <person name="Frasca S.Jr."/>
            <person name="Kutish G.F."/>
            <person name="Castellanos Gell J."/>
            <person name="Michaels D.L."/>
            <person name="Brown D.R."/>
        </authorList>
    </citation>
    <scope>NUCLEOTIDE SEQUENCE [LARGE SCALE GENOMIC DNA]</scope>
    <source>
        <strain evidence="1 2">852</strain>
    </source>
</reference>
<gene>
    <name evidence="1" type="ORF">EG856_00725</name>
</gene>